<name>A0ABT9LVR0_9BACL</name>
<organism evidence="1 2">
    <name type="scientific">Alicyclobacillus tolerans</name>
    <dbReference type="NCBI Taxonomy" id="90970"/>
    <lineage>
        <taxon>Bacteria</taxon>
        <taxon>Bacillati</taxon>
        <taxon>Bacillota</taxon>
        <taxon>Bacilli</taxon>
        <taxon>Bacillales</taxon>
        <taxon>Alicyclobacillaceae</taxon>
        <taxon>Alicyclobacillus</taxon>
    </lineage>
</organism>
<dbReference type="InterPro" id="IPR027417">
    <property type="entry name" value="P-loop_NTPase"/>
</dbReference>
<gene>
    <name evidence="1" type="ORF">J2S04_001274</name>
</gene>
<sequence>MKLYGLYGRSGTGKSHHAQWIAQKMNIECILDDGVMIYKGVLKAGYSAKLEKTMMDAVRRAIFMDTLHCQEVRSALLKYNPSKCLILGTSQRMIERICFRLGLNINEIKWISIDEIVNIEEKLLALEMRQKGLHAVPIFQSKLQAESRIASYAIKMLNRIKVSHHLKKTDEEFTVVRPIFAEGGVYIHPQAVSQSIHHLIEFHQYPFHMTRMVVLNHDLSHFHIKLHAKWQSDLRKESMRLQQHIFNFLQEKLGFPYPNIVIEIVSISPPTHMT</sequence>
<proteinExistence type="predicted"/>
<evidence type="ECO:0008006" key="3">
    <source>
        <dbReference type="Google" id="ProtNLM"/>
    </source>
</evidence>
<comment type="caution">
    <text evidence="1">The sequence shown here is derived from an EMBL/GenBank/DDBJ whole genome shotgun (WGS) entry which is preliminary data.</text>
</comment>
<evidence type="ECO:0000313" key="2">
    <source>
        <dbReference type="Proteomes" id="UP001229209"/>
    </source>
</evidence>
<dbReference type="EMBL" id="JAURUO010000006">
    <property type="protein sequence ID" value="MDP9728337.1"/>
    <property type="molecule type" value="Genomic_DNA"/>
</dbReference>
<protein>
    <recommendedName>
        <fullName evidence="3">ATP-binding protein</fullName>
    </recommendedName>
</protein>
<accession>A0ABT9LVR0</accession>
<dbReference type="Proteomes" id="UP001229209">
    <property type="component" value="Unassembled WGS sequence"/>
</dbReference>
<reference evidence="1 2" key="1">
    <citation type="submission" date="2023-07" db="EMBL/GenBank/DDBJ databases">
        <title>Genomic Encyclopedia of Type Strains, Phase IV (KMG-IV): sequencing the most valuable type-strain genomes for metagenomic binning, comparative biology and taxonomic classification.</title>
        <authorList>
            <person name="Goeker M."/>
        </authorList>
    </citation>
    <scope>NUCLEOTIDE SEQUENCE [LARGE SCALE GENOMIC DNA]</scope>
    <source>
        <strain evidence="1 2">DSM 25924</strain>
    </source>
</reference>
<evidence type="ECO:0000313" key="1">
    <source>
        <dbReference type="EMBL" id="MDP9728337.1"/>
    </source>
</evidence>
<dbReference type="SUPFAM" id="SSF52540">
    <property type="entry name" value="P-loop containing nucleoside triphosphate hydrolases"/>
    <property type="match status" value="1"/>
</dbReference>
<dbReference type="RefSeq" id="WP_306953946.1">
    <property type="nucleotide sequence ID" value="NZ_JAURUO010000006.1"/>
</dbReference>
<keyword evidence="2" id="KW-1185">Reference proteome</keyword>